<gene>
    <name evidence="1" type="ORF">O1V66_05160</name>
</gene>
<accession>A0ABY7HRP5</accession>
<name>A0ABY7HRP5_9GAMM</name>
<sequence length="50" mass="5500">MPNVHFLSEADVADIGLFILRGAGQKDINSLNSQALFYPNCLPERIAVIK</sequence>
<evidence type="ECO:0000313" key="1">
    <source>
        <dbReference type="EMBL" id="WAT02073.1"/>
    </source>
</evidence>
<reference evidence="1" key="1">
    <citation type="submission" date="2022-12" db="EMBL/GenBank/DDBJ databases">
        <title>Complete genome sequence of an Australian strain of Rouxiella badensis DAR84756 and resolution of the R. badensis DSM100043 and R. chamberiensis DSM28324 genomes.</title>
        <authorList>
            <person name="Paul S."/>
            <person name="Anderson P.J."/>
            <person name="Maynard G."/>
            <person name="Dyall-Smith M."/>
            <person name="Kudinha T."/>
        </authorList>
    </citation>
    <scope>NUCLEOTIDE SEQUENCE</scope>
    <source>
        <strain evidence="1">DSM 28324</strain>
    </source>
</reference>
<keyword evidence="2" id="KW-1185">Reference proteome</keyword>
<dbReference type="RefSeq" id="WP_160292255.1">
    <property type="nucleotide sequence ID" value="NZ_CP114058.1"/>
</dbReference>
<dbReference type="EMBL" id="CP114058">
    <property type="protein sequence ID" value="WAT02073.1"/>
    <property type="molecule type" value="Genomic_DNA"/>
</dbReference>
<protein>
    <submittedName>
        <fullName evidence="1">Uncharacterized protein</fullName>
    </submittedName>
</protein>
<organism evidence="1 2">
    <name type="scientific">Rouxiella chamberiensis</name>
    <dbReference type="NCBI Taxonomy" id="1513468"/>
    <lineage>
        <taxon>Bacteria</taxon>
        <taxon>Pseudomonadati</taxon>
        <taxon>Pseudomonadota</taxon>
        <taxon>Gammaproteobacteria</taxon>
        <taxon>Enterobacterales</taxon>
        <taxon>Yersiniaceae</taxon>
        <taxon>Rouxiella</taxon>
    </lineage>
</organism>
<proteinExistence type="predicted"/>
<evidence type="ECO:0000313" key="2">
    <source>
        <dbReference type="Proteomes" id="UP001164712"/>
    </source>
</evidence>
<dbReference type="Proteomes" id="UP001164712">
    <property type="component" value="Chromosome"/>
</dbReference>